<sequence>MSSITDVFAGIGKALVGIGFIPTLLAMIPDSPLVGPVIWINEAANFFLELGGVSIQ</sequence>
<name>A0A376CK59_9CORY</name>
<proteinExistence type="predicted"/>
<dbReference type="RefSeq" id="WP_018582196.1">
    <property type="nucleotide sequence ID" value="NZ_LDYD01000007.1"/>
</dbReference>
<reference evidence="2 3" key="1">
    <citation type="submission" date="2018-06" db="EMBL/GenBank/DDBJ databases">
        <authorList>
            <consortium name="Pathogen Informatics"/>
            <person name="Doyle S."/>
        </authorList>
    </citation>
    <scope>NUCLEOTIDE SEQUENCE [LARGE SCALE GENOMIC DNA]</scope>
    <source>
        <strain evidence="2 3">NCTC11862</strain>
    </source>
</reference>
<accession>A0A376CK59</accession>
<evidence type="ECO:0000313" key="3">
    <source>
        <dbReference type="Proteomes" id="UP000254467"/>
    </source>
</evidence>
<dbReference type="EMBL" id="UFXQ01000001">
    <property type="protein sequence ID" value="STC68693.1"/>
    <property type="molecule type" value="Genomic_DNA"/>
</dbReference>
<protein>
    <submittedName>
        <fullName evidence="2">Uncharacterized protein</fullName>
    </submittedName>
</protein>
<keyword evidence="1" id="KW-0812">Transmembrane</keyword>
<evidence type="ECO:0000256" key="1">
    <source>
        <dbReference type="SAM" id="Phobius"/>
    </source>
</evidence>
<dbReference type="AlphaFoldDB" id="A0A376CK59"/>
<dbReference type="Proteomes" id="UP000254467">
    <property type="component" value="Unassembled WGS sequence"/>
</dbReference>
<keyword evidence="1" id="KW-1133">Transmembrane helix</keyword>
<organism evidence="2 3">
    <name type="scientific">Corynebacterium pilosum</name>
    <dbReference type="NCBI Taxonomy" id="35756"/>
    <lineage>
        <taxon>Bacteria</taxon>
        <taxon>Bacillati</taxon>
        <taxon>Actinomycetota</taxon>
        <taxon>Actinomycetes</taxon>
        <taxon>Mycobacteriales</taxon>
        <taxon>Corynebacteriaceae</taxon>
        <taxon>Corynebacterium</taxon>
    </lineage>
</organism>
<keyword evidence="1" id="KW-0472">Membrane</keyword>
<evidence type="ECO:0000313" key="2">
    <source>
        <dbReference type="EMBL" id="STC68693.1"/>
    </source>
</evidence>
<feature type="transmembrane region" description="Helical" evidence="1">
    <location>
        <begin position="7"/>
        <end position="28"/>
    </location>
</feature>
<keyword evidence="3" id="KW-1185">Reference proteome</keyword>
<gene>
    <name evidence="2" type="ORF">NCTC11862_00456</name>
</gene>